<dbReference type="PANTHER" id="PTHR33284:SF1">
    <property type="entry name" value="RIBOSOMAL PROTEIN L25_GLN-TRNA SYNTHETASE, ANTI-CODON-BINDING DOMAIN-CONTAINING PROTEIN"/>
    <property type="match status" value="1"/>
</dbReference>
<evidence type="ECO:0000259" key="7">
    <source>
        <dbReference type="Pfam" id="PF01386"/>
    </source>
</evidence>
<protein>
    <recommendedName>
        <fullName evidence="5">Large ribosomal subunit protein bL25</fullName>
    </recommendedName>
    <alternativeName>
        <fullName evidence="5">General stress protein CTC</fullName>
    </alternativeName>
</protein>
<evidence type="ECO:0000256" key="5">
    <source>
        <dbReference type="HAMAP-Rule" id="MF_01334"/>
    </source>
</evidence>
<feature type="region of interest" description="Disordered" evidence="6">
    <location>
        <begin position="191"/>
        <end position="220"/>
    </location>
</feature>
<evidence type="ECO:0000256" key="3">
    <source>
        <dbReference type="ARBA" id="ARBA00022980"/>
    </source>
</evidence>
<feature type="domain" description="Large ribosomal subunit protein bL25 beta" evidence="8">
    <location>
        <begin position="102"/>
        <end position="186"/>
    </location>
</feature>
<comment type="caution">
    <text evidence="9">The sequence shown here is derived from an EMBL/GenBank/DDBJ whole genome shotgun (WGS) entry which is preliminary data.</text>
</comment>
<comment type="subunit">
    <text evidence="5">Part of the 50S ribosomal subunit; part of the 5S rRNA/L5/L18/L25 subcomplex. Contacts the 5S rRNA. Binds to the 5S rRNA independently of L5 and L18.</text>
</comment>
<comment type="similarity">
    <text evidence="5">Belongs to the bacterial ribosomal protein bL25 family. CTC subfamily.</text>
</comment>
<dbReference type="Gene3D" id="2.40.240.10">
    <property type="entry name" value="Ribosomal Protein L25, Chain P"/>
    <property type="match status" value="1"/>
</dbReference>
<dbReference type="InterPro" id="IPR020056">
    <property type="entry name" value="Rbsml_bL25/Gln-tRNA_synth_N"/>
</dbReference>
<dbReference type="Proteomes" id="UP001595379">
    <property type="component" value="Unassembled WGS sequence"/>
</dbReference>
<feature type="domain" description="Large ribosomal subunit protein bL25 L25" evidence="7">
    <location>
        <begin position="7"/>
        <end position="93"/>
    </location>
</feature>
<dbReference type="InterPro" id="IPR037121">
    <property type="entry name" value="Ribosomal_bL25_C"/>
</dbReference>
<reference evidence="10" key="1">
    <citation type="journal article" date="2019" name="Int. J. Syst. Evol. Microbiol.">
        <title>The Global Catalogue of Microorganisms (GCM) 10K type strain sequencing project: providing services to taxonomists for standard genome sequencing and annotation.</title>
        <authorList>
            <consortium name="The Broad Institute Genomics Platform"/>
            <consortium name="The Broad Institute Genome Sequencing Center for Infectious Disease"/>
            <person name="Wu L."/>
            <person name="Ma J."/>
        </authorList>
    </citation>
    <scope>NUCLEOTIDE SEQUENCE [LARGE SCALE GENOMIC DNA]</scope>
    <source>
        <strain evidence="10">KCTC 52487</strain>
    </source>
</reference>
<dbReference type="GO" id="GO:0005840">
    <property type="term" value="C:ribosome"/>
    <property type="evidence" value="ECO:0007669"/>
    <property type="project" value="UniProtKB-KW"/>
</dbReference>
<dbReference type="Pfam" id="PF01386">
    <property type="entry name" value="Ribosomal_L25p"/>
    <property type="match status" value="1"/>
</dbReference>
<dbReference type="NCBIfam" id="NF004128">
    <property type="entry name" value="PRK05618.1-2"/>
    <property type="match status" value="1"/>
</dbReference>
<comment type="function">
    <text evidence="5">This is one of the proteins that binds to the 5S RNA in the ribosome where it forms part of the central protuberance.</text>
</comment>
<dbReference type="HAMAP" id="MF_01334">
    <property type="entry name" value="Ribosomal_bL25_CTC"/>
    <property type="match status" value="1"/>
</dbReference>
<dbReference type="InterPro" id="IPR001021">
    <property type="entry name" value="Ribosomal_bL25_long"/>
</dbReference>
<dbReference type="InterPro" id="IPR020930">
    <property type="entry name" value="Ribosomal_uL5_bac-type"/>
</dbReference>
<keyword evidence="2 5" id="KW-0694">RNA-binding</keyword>
<dbReference type="NCBIfam" id="TIGR00731">
    <property type="entry name" value="bL25_bact_ctc"/>
    <property type="match status" value="1"/>
</dbReference>
<evidence type="ECO:0000256" key="6">
    <source>
        <dbReference type="SAM" id="MobiDB-lite"/>
    </source>
</evidence>
<evidence type="ECO:0000313" key="10">
    <source>
        <dbReference type="Proteomes" id="UP001595379"/>
    </source>
</evidence>
<keyword evidence="10" id="KW-1185">Reference proteome</keyword>
<keyword evidence="4 5" id="KW-0687">Ribonucleoprotein</keyword>
<accession>A0ABV6ZZM5</accession>
<dbReference type="InterPro" id="IPR020057">
    <property type="entry name" value="Ribosomal_bL25_b-dom"/>
</dbReference>
<evidence type="ECO:0000259" key="8">
    <source>
        <dbReference type="Pfam" id="PF14693"/>
    </source>
</evidence>
<sequence>MSDIVLPVEVREGTGKGAARAARRAGMVPGVLYGGERGAVSIAVKANVLRKAIHTGKFLSHMVTLQHGKETQPVIPRDVQFHPVTDEPLHIDLFRVEEDTVIDVEVTVHFINEEKSPGLKRGGVLNIVRHAVELSCPAGSIPEEIVVDMTGKEIGDSIHISDVTLPEGVKPTISDRDFTIATLQGARVMVESEEGEGEVSADADEADVEAAEGDEGESED</sequence>
<proteinExistence type="inferred from homology"/>
<dbReference type="Gene3D" id="2.170.120.20">
    <property type="entry name" value="Ribosomal protein L25, beta domain"/>
    <property type="match status" value="1"/>
</dbReference>
<dbReference type="Pfam" id="PF14693">
    <property type="entry name" value="Ribosomal_TL5_C"/>
    <property type="match status" value="1"/>
</dbReference>
<dbReference type="SUPFAM" id="SSF50715">
    <property type="entry name" value="Ribosomal protein L25-like"/>
    <property type="match status" value="1"/>
</dbReference>
<evidence type="ECO:0000256" key="4">
    <source>
        <dbReference type="ARBA" id="ARBA00023274"/>
    </source>
</evidence>
<keyword evidence="3 5" id="KW-0689">Ribosomal protein</keyword>
<evidence type="ECO:0000256" key="2">
    <source>
        <dbReference type="ARBA" id="ARBA00022884"/>
    </source>
</evidence>
<evidence type="ECO:0000313" key="9">
    <source>
        <dbReference type="EMBL" id="MFC2926799.1"/>
    </source>
</evidence>
<keyword evidence="1 5" id="KW-0699">rRNA-binding</keyword>
<evidence type="ECO:0000256" key="1">
    <source>
        <dbReference type="ARBA" id="ARBA00022730"/>
    </source>
</evidence>
<organism evidence="9 10">
    <name type="scientific">Hyphobacterium vulgare</name>
    <dbReference type="NCBI Taxonomy" id="1736751"/>
    <lineage>
        <taxon>Bacteria</taxon>
        <taxon>Pseudomonadati</taxon>
        <taxon>Pseudomonadota</taxon>
        <taxon>Alphaproteobacteria</taxon>
        <taxon>Maricaulales</taxon>
        <taxon>Maricaulaceae</taxon>
        <taxon>Hyphobacterium</taxon>
    </lineage>
</organism>
<dbReference type="InterPro" id="IPR011035">
    <property type="entry name" value="Ribosomal_bL25/Gln-tRNA_synth"/>
</dbReference>
<dbReference type="CDD" id="cd00495">
    <property type="entry name" value="Ribosomal_L25_TL5_CTC"/>
    <property type="match status" value="1"/>
</dbReference>
<dbReference type="PANTHER" id="PTHR33284">
    <property type="entry name" value="RIBOSOMAL PROTEIN L25/GLN-TRNA SYNTHETASE, ANTI-CODON-BINDING DOMAIN-CONTAINING PROTEIN"/>
    <property type="match status" value="1"/>
</dbReference>
<dbReference type="EMBL" id="JBHRSV010000026">
    <property type="protein sequence ID" value="MFC2926799.1"/>
    <property type="molecule type" value="Genomic_DNA"/>
</dbReference>
<gene>
    <name evidence="5" type="primary">rplY</name>
    <name evidence="5" type="synonym">ctc</name>
    <name evidence="9" type="ORF">ACFOOR_11840</name>
</gene>
<dbReference type="InterPro" id="IPR029751">
    <property type="entry name" value="Ribosomal_L25_dom"/>
</dbReference>
<name>A0ABV6ZZM5_9PROT</name>
<dbReference type="RefSeq" id="WP_343165126.1">
    <property type="nucleotide sequence ID" value="NZ_JBHRSV010000026.1"/>
</dbReference>